<accession>A0ABP7S7P0</accession>
<name>A0ABP7S7P0_9ACTN</name>
<sequence>MRSTCDENAGERLMSLLPRVCGMIRRTGPGPAGCGQPAAPAAPDVTPRTHTRNAANRSSNGTTAAKASVTGLAADSPVINAFRRR</sequence>
<comment type="caution">
    <text evidence="2">The sequence shown here is derived from an EMBL/GenBank/DDBJ whole genome shotgun (WGS) entry which is preliminary data.</text>
</comment>
<feature type="compositionally biased region" description="Polar residues" evidence="1">
    <location>
        <begin position="52"/>
        <end position="65"/>
    </location>
</feature>
<evidence type="ECO:0000313" key="2">
    <source>
        <dbReference type="EMBL" id="GAA4007878.1"/>
    </source>
</evidence>
<reference evidence="3" key="1">
    <citation type="journal article" date="2019" name="Int. J. Syst. Evol. Microbiol.">
        <title>The Global Catalogue of Microorganisms (GCM) 10K type strain sequencing project: providing services to taxonomists for standard genome sequencing and annotation.</title>
        <authorList>
            <consortium name="The Broad Institute Genomics Platform"/>
            <consortium name="The Broad Institute Genome Sequencing Center for Infectious Disease"/>
            <person name="Wu L."/>
            <person name="Ma J."/>
        </authorList>
    </citation>
    <scope>NUCLEOTIDE SEQUENCE [LARGE SCALE GENOMIC DNA]</scope>
    <source>
        <strain evidence="3">JCM 16924</strain>
    </source>
</reference>
<keyword evidence="3" id="KW-1185">Reference proteome</keyword>
<feature type="compositionally biased region" description="Low complexity" evidence="1">
    <location>
        <begin position="34"/>
        <end position="43"/>
    </location>
</feature>
<gene>
    <name evidence="2" type="ORF">GCM10022232_55190</name>
</gene>
<dbReference type="EMBL" id="BAAAZX010000016">
    <property type="protein sequence ID" value="GAA4007878.1"/>
    <property type="molecule type" value="Genomic_DNA"/>
</dbReference>
<evidence type="ECO:0000256" key="1">
    <source>
        <dbReference type="SAM" id="MobiDB-lite"/>
    </source>
</evidence>
<evidence type="ECO:0000313" key="3">
    <source>
        <dbReference type="Proteomes" id="UP001500456"/>
    </source>
</evidence>
<feature type="region of interest" description="Disordered" evidence="1">
    <location>
        <begin position="30"/>
        <end position="85"/>
    </location>
</feature>
<dbReference type="Proteomes" id="UP001500456">
    <property type="component" value="Unassembled WGS sequence"/>
</dbReference>
<proteinExistence type="predicted"/>
<protein>
    <submittedName>
        <fullName evidence="2">Uncharacterized protein</fullName>
    </submittedName>
</protein>
<organism evidence="2 3">
    <name type="scientific">Streptomyces plumbiresistens</name>
    <dbReference type="NCBI Taxonomy" id="511811"/>
    <lineage>
        <taxon>Bacteria</taxon>
        <taxon>Bacillati</taxon>
        <taxon>Actinomycetota</taxon>
        <taxon>Actinomycetes</taxon>
        <taxon>Kitasatosporales</taxon>
        <taxon>Streptomycetaceae</taxon>
        <taxon>Streptomyces</taxon>
    </lineage>
</organism>